<feature type="region of interest" description="Disordered" evidence="6">
    <location>
        <begin position="89"/>
        <end position="112"/>
    </location>
</feature>
<dbReference type="PRINTS" id="PR00404">
    <property type="entry name" value="MADSDOMAIN"/>
</dbReference>
<dbReference type="PANTHER" id="PTHR48019">
    <property type="entry name" value="SERUM RESPONSE FACTOR HOMOLOG"/>
    <property type="match status" value="1"/>
</dbReference>
<proteinExistence type="predicted"/>
<dbReference type="Proteomes" id="UP001189122">
    <property type="component" value="Unassembled WGS sequence"/>
</dbReference>
<name>A0A7I8IRF7_SPIIN</name>
<dbReference type="SUPFAM" id="SSF55455">
    <property type="entry name" value="SRF-like"/>
    <property type="match status" value="1"/>
</dbReference>
<keyword evidence="9" id="KW-1185">Reference proteome</keyword>
<dbReference type="InterPro" id="IPR033896">
    <property type="entry name" value="MEF2-like_N"/>
</dbReference>
<reference evidence="8 9" key="1">
    <citation type="submission" date="2019-12" db="EMBL/GenBank/DDBJ databases">
        <authorList>
            <person name="Scholz U."/>
            <person name="Mascher M."/>
            <person name="Fiebig A."/>
        </authorList>
    </citation>
    <scope>NUCLEOTIDE SEQUENCE</scope>
</reference>
<keyword evidence="4" id="KW-0804">Transcription</keyword>
<dbReference type="PROSITE" id="PS00350">
    <property type="entry name" value="MADS_BOX_1"/>
    <property type="match status" value="1"/>
</dbReference>
<keyword evidence="5" id="KW-0539">Nucleus</keyword>
<dbReference type="PROSITE" id="PS50066">
    <property type="entry name" value="MADS_BOX_2"/>
    <property type="match status" value="1"/>
</dbReference>
<dbReference type="CDD" id="cd00265">
    <property type="entry name" value="MADS_MEF2_like"/>
    <property type="match status" value="1"/>
</dbReference>
<gene>
    <name evidence="8" type="ORF">SI7747_05006987</name>
</gene>
<keyword evidence="2" id="KW-0805">Transcription regulation</keyword>
<sequence length="112" mass="11971">MGRGKIEIKRIENSTNRQVTFTKRKNGIIKKAKEISVLCNAQVYLVLFSSSGKMAELCSDNTTSVPIIPTTSLYLSVSLSDLSLERAPAGSPGCWSNTTSTLATGSGTPSTR</sequence>
<evidence type="ECO:0000256" key="1">
    <source>
        <dbReference type="ARBA" id="ARBA00004123"/>
    </source>
</evidence>
<organism evidence="8">
    <name type="scientific">Spirodela intermedia</name>
    <name type="common">Intermediate duckweed</name>
    <dbReference type="NCBI Taxonomy" id="51605"/>
    <lineage>
        <taxon>Eukaryota</taxon>
        <taxon>Viridiplantae</taxon>
        <taxon>Streptophyta</taxon>
        <taxon>Embryophyta</taxon>
        <taxon>Tracheophyta</taxon>
        <taxon>Spermatophyta</taxon>
        <taxon>Magnoliopsida</taxon>
        <taxon>Liliopsida</taxon>
        <taxon>Araceae</taxon>
        <taxon>Lemnoideae</taxon>
        <taxon>Spirodela</taxon>
    </lineage>
</organism>
<feature type="domain" description="MADS-box" evidence="7">
    <location>
        <begin position="1"/>
        <end position="61"/>
    </location>
</feature>
<feature type="compositionally biased region" description="Polar residues" evidence="6">
    <location>
        <begin position="94"/>
        <end position="112"/>
    </location>
</feature>
<dbReference type="GO" id="GO:0000977">
    <property type="term" value="F:RNA polymerase II transcription regulatory region sequence-specific DNA binding"/>
    <property type="evidence" value="ECO:0007669"/>
    <property type="project" value="InterPro"/>
</dbReference>
<dbReference type="GO" id="GO:0005634">
    <property type="term" value="C:nucleus"/>
    <property type="evidence" value="ECO:0007669"/>
    <property type="project" value="UniProtKB-SubCell"/>
</dbReference>
<evidence type="ECO:0000256" key="5">
    <source>
        <dbReference type="ARBA" id="ARBA00023242"/>
    </source>
</evidence>
<evidence type="ECO:0000313" key="8">
    <source>
        <dbReference type="EMBL" id="CAA2620818.1"/>
    </source>
</evidence>
<evidence type="ECO:0000313" key="9">
    <source>
        <dbReference type="Proteomes" id="UP001189122"/>
    </source>
</evidence>
<dbReference type="GO" id="GO:0046983">
    <property type="term" value="F:protein dimerization activity"/>
    <property type="evidence" value="ECO:0007669"/>
    <property type="project" value="InterPro"/>
</dbReference>
<comment type="subcellular location">
    <subcellularLocation>
        <location evidence="1">Nucleus</location>
    </subcellularLocation>
</comment>
<dbReference type="EMBL" id="LR743592">
    <property type="protein sequence ID" value="CAA2620818.1"/>
    <property type="molecule type" value="Genomic_DNA"/>
</dbReference>
<dbReference type="AlphaFoldDB" id="A0A7I8IRF7"/>
<dbReference type="InterPro" id="IPR036879">
    <property type="entry name" value="TF_MADSbox_sf"/>
</dbReference>
<dbReference type="Pfam" id="PF00319">
    <property type="entry name" value="SRF-TF"/>
    <property type="match status" value="1"/>
</dbReference>
<evidence type="ECO:0000256" key="3">
    <source>
        <dbReference type="ARBA" id="ARBA00023125"/>
    </source>
</evidence>
<dbReference type="Gene3D" id="3.40.1810.10">
    <property type="entry name" value="Transcription factor, MADS-box"/>
    <property type="match status" value="1"/>
</dbReference>
<evidence type="ECO:0000256" key="6">
    <source>
        <dbReference type="SAM" id="MobiDB-lite"/>
    </source>
</evidence>
<dbReference type="SMART" id="SM00432">
    <property type="entry name" value="MADS"/>
    <property type="match status" value="1"/>
</dbReference>
<evidence type="ECO:0000256" key="4">
    <source>
        <dbReference type="ARBA" id="ARBA00023163"/>
    </source>
</evidence>
<dbReference type="EMBL" id="CACRZD030000005">
    <property type="protein sequence ID" value="CAA6660571.1"/>
    <property type="molecule type" value="Genomic_DNA"/>
</dbReference>
<dbReference type="InterPro" id="IPR002100">
    <property type="entry name" value="TF_MADSbox"/>
</dbReference>
<protein>
    <recommendedName>
        <fullName evidence="7">MADS-box domain-containing protein</fullName>
    </recommendedName>
</protein>
<dbReference type="InterPro" id="IPR050142">
    <property type="entry name" value="MADS-box/MEF2_TF"/>
</dbReference>
<dbReference type="GO" id="GO:0045944">
    <property type="term" value="P:positive regulation of transcription by RNA polymerase II"/>
    <property type="evidence" value="ECO:0007669"/>
    <property type="project" value="InterPro"/>
</dbReference>
<evidence type="ECO:0000259" key="7">
    <source>
        <dbReference type="PROSITE" id="PS50066"/>
    </source>
</evidence>
<accession>A0A7I8IRF7</accession>
<keyword evidence="3" id="KW-0238">DNA-binding</keyword>
<evidence type="ECO:0000256" key="2">
    <source>
        <dbReference type="ARBA" id="ARBA00023015"/>
    </source>
</evidence>